<sequence>MQQIRLSLYRWLKSVMDERDWTASAWARRADVTATNLTRFLKDPGNASMPSAETIGKLAFAAGSEPRFLSTNTQLSPSCRVPVLSHDQILRVMALSRAAAQDYVSAALNGGGPSVLLDHPTSPRAFALQINSLHMNAGGLLPRDQIVIEPVDQVPPRKGDMVITVDGNSICAYRYYHPQLVPISTDPDCCPMVAEGAEVVGVAILVVRPLRAEAVV</sequence>
<organism evidence="1 2">
    <name type="scientific">Skermanella aerolata</name>
    <dbReference type="NCBI Taxonomy" id="393310"/>
    <lineage>
        <taxon>Bacteria</taxon>
        <taxon>Pseudomonadati</taxon>
        <taxon>Pseudomonadota</taxon>
        <taxon>Alphaproteobacteria</taxon>
        <taxon>Rhodospirillales</taxon>
        <taxon>Azospirillaceae</taxon>
        <taxon>Skermanella</taxon>
    </lineage>
</organism>
<keyword evidence="2" id="KW-1185">Reference proteome</keyword>
<proteinExistence type="predicted"/>
<dbReference type="SUPFAM" id="SSF51306">
    <property type="entry name" value="LexA/Signal peptidase"/>
    <property type="match status" value="1"/>
</dbReference>
<gene>
    <name evidence="1" type="ORF">SAE02_04670</name>
</gene>
<dbReference type="RefSeq" id="WP_044425543.1">
    <property type="nucleotide sequence ID" value="NZ_BJYZ01000002.1"/>
</dbReference>
<dbReference type="EMBL" id="BJYZ01000002">
    <property type="protein sequence ID" value="GEO36319.1"/>
    <property type="molecule type" value="Genomic_DNA"/>
</dbReference>
<evidence type="ECO:0000313" key="2">
    <source>
        <dbReference type="Proteomes" id="UP000321523"/>
    </source>
</evidence>
<dbReference type="Gene3D" id="2.10.109.10">
    <property type="entry name" value="Umud Fragment, subunit A"/>
    <property type="match status" value="1"/>
</dbReference>
<reference evidence="1 2" key="1">
    <citation type="submission" date="2019-07" db="EMBL/GenBank/DDBJ databases">
        <title>Whole genome shotgun sequence of Skermanella aerolata NBRC 106429.</title>
        <authorList>
            <person name="Hosoyama A."/>
            <person name="Uohara A."/>
            <person name="Ohji S."/>
            <person name="Ichikawa N."/>
        </authorList>
    </citation>
    <scope>NUCLEOTIDE SEQUENCE [LARGE SCALE GENOMIC DNA]</scope>
    <source>
        <strain evidence="1 2">NBRC 106429</strain>
    </source>
</reference>
<name>A0A512DIL4_9PROT</name>
<accession>A0A512DIL4</accession>
<protein>
    <submittedName>
        <fullName evidence="1">Uncharacterized protein</fullName>
    </submittedName>
</protein>
<dbReference type="OrthoDB" id="7301814at2"/>
<evidence type="ECO:0000313" key="1">
    <source>
        <dbReference type="EMBL" id="GEO36319.1"/>
    </source>
</evidence>
<comment type="caution">
    <text evidence="1">The sequence shown here is derived from an EMBL/GenBank/DDBJ whole genome shotgun (WGS) entry which is preliminary data.</text>
</comment>
<dbReference type="AlphaFoldDB" id="A0A512DIL4"/>
<dbReference type="InterPro" id="IPR036286">
    <property type="entry name" value="LexA/Signal_pep-like_sf"/>
</dbReference>
<dbReference type="Proteomes" id="UP000321523">
    <property type="component" value="Unassembled WGS sequence"/>
</dbReference>